<feature type="domain" description="SLH" evidence="2">
    <location>
        <begin position="98"/>
        <end position="161"/>
    </location>
</feature>
<feature type="domain" description="SLH" evidence="2">
    <location>
        <begin position="30"/>
        <end position="95"/>
    </location>
</feature>
<reference evidence="3 4" key="1">
    <citation type="submission" date="2024-09" db="EMBL/GenBank/DDBJ databases">
        <authorList>
            <person name="Makale K.P.P."/>
            <person name="Makhzoum A."/>
            <person name="Rantong G."/>
            <person name="Rahube T.O."/>
        </authorList>
    </citation>
    <scope>NUCLEOTIDE SEQUENCE [LARGE SCALE GENOMIC DNA]</scope>
    <source>
        <strain evidence="3 4">KM_D13</strain>
    </source>
</reference>
<gene>
    <name evidence="3" type="ORF">ACEU3E_28510</name>
</gene>
<sequence>MKKSLSAILSLAMAFSMFSSVALGADAKKSSADFTDLKDLDAATKAKFDEMIGAGIFEGDSTNGTFGVKNKMTRAQFAKVAALIFNLKVDTSLKTSSFSDVKSDDPANGWAVSYIEAVKQAGITDGYAPGQFNPGGDVTKEQLAAFLLRGLGKDSEGKNKTGVSDKTVSEWARGYVALALELKLMGNGTDGTFGGTSAATRDLLVTSSYEAKKQFVDTNKPAKASVKEVKAVDYNKVQVTLDRDVDTNKATFVLKKGTAETKYEVKDKNLKWSDDKKVATLTLKDGAKIVEDTYSVTLGGLDASAVDVVTKEFKGEKEVLKSIDFVAASETVARSKKVRIQIKPTNQYGQLVSFPAGNFSVIGTLGDSNPTIKKSPDGTKMYVELSTDNPNVYSDSTTFSLNIYSTDQRDITKTKIFKIGQFPLVSKIELGEMTYSNDKTAIHSTGDEAVIKMTQFDQYGGEITADSGSKDSKIQEPNFQFIPKGNIYGENPLDAKTEDKDSDGVKEAVVFVKSDKKITTTGEYTLSVWNGGANAQTSVKVSASKIATKFDFGNFSKNTIAVGDKDIYLEFKAYDAEGNQLTQDEIVDNVKDKRFNFQVNGPMEFGATADVPLSMLDSEYKAVVLSGEHKGKIHFAKVNSKNNGQVWVYIPSVIDSNNNKYQPYTTNEARYPSSIKEVTQGANKSVAGAEIKPKYQVIDNYSEVLTELPEKITDSSGKTVTYEVYATVARGNVTFKTLKADKFEITDGAAVPLKYFSDKEITLQTADNSGFGTAEVKFAIRKLVDGTVTDSNVNNITKKVTVIDPNKEDLKYSLAPLGDLFKTIDDGTYSSDQNDIYNSKLAKQVKIEARDTSGTLVAYPKRIVEVTADNYSVLRTTERYVGDKQTGYVLGNKTGTSSVTAYFKNAKGIVEKVSGTATVKGDAVKIVSIKRGDSSKTFKTSEVGSSAKGWFLMGDLTLKDQYDDEFKNEVIYNKYDRFTGVRYTITDATTNNNQPIATVDPSNPENIIINGTGSFTITATTSNGLSASTTVVISN</sequence>
<dbReference type="RefSeq" id="WP_373956141.1">
    <property type="nucleotide sequence ID" value="NZ_JBHDLN010000019.1"/>
</dbReference>
<comment type="caution">
    <text evidence="3">The sequence shown here is derived from an EMBL/GenBank/DDBJ whole genome shotgun (WGS) entry which is preliminary data.</text>
</comment>
<dbReference type="InterPro" id="IPR001119">
    <property type="entry name" value="SLH_dom"/>
</dbReference>
<evidence type="ECO:0000256" key="1">
    <source>
        <dbReference type="SAM" id="SignalP"/>
    </source>
</evidence>
<dbReference type="Pfam" id="PF00395">
    <property type="entry name" value="SLH"/>
    <property type="match status" value="3"/>
</dbReference>
<keyword evidence="1" id="KW-0732">Signal</keyword>
<feature type="signal peptide" evidence="1">
    <location>
        <begin position="1"/>
        <end position="24"/>
    </location>
</feature>
<organism evidence="3 4">
    <name type="scientific">Paenibacillus oleatilyticus</name>
    <dbReference type="NCBI Taxonomy" id="2594886"/>
    <lineage>
        <taxon>Bacteria</taxon>
        <taxon>Bacillati</taxon>
        <taxon>Bacillota</taxon>
        <taxon>Bacilli</taxon>
        <taxon>Bacillales</taxon>
        <taxon>Paenibacillaceae</taxon>
        <taxon>Paenibacillus</taxon>
    </lineage>
</organism>
<proteinExistence type="predicted"/>
<evidence type="ECO:0000259" key="2">
    <source>
        <dbReference type="PROSITE" id="PS51272"/>
    </source>
</evidence>
<accession>A0ABV4V7S9</accession>
<name>A0ABV4V7S9_9BACL</name>
<dbReference type="PROSITE" id="PS51272">
    <property type="entry name" value="SLH"/>
    <property type="match status" value="2"/>
</dbReference>
<dbReference type="Proteomes" id="UP001575622">
    <property type="component" value="Unassembled WGS sequence"/>
</dbReference>
<dbReference type="EMBL" id="JBHDLN010000019">
    <property type="protein sequence ID" value="MFB0846142.1"/>
    <property type="molecule type" value="Genomic_DNA"/>
</dbReference>
<keyword evidence="4" id="KW-1185">Reference proteome</keyword>
<evidence type="ECO:0000313" key="3">
    <source>
        <dbReference type="EMBL" id="MFB0846142.1"/>
    </source>
</evidence>
<feature type="chain" id="PRO_5045847699" evidence="1">
    <location>
        <begin position="25"/>
        <end position="1035"/>
    </location>
</feature>
<evidence type="ECO:0000313" key="4">
    <source>
        <dbReference type="Proteomes" id="UP001575622"/>
    </source>
</evidence>
<protein>
    <submittedName>
        <fullName evidence="3">S-layer homology domain-containing protein</fullName>
    </submittedName>
</protein>